<sequence>MNLEYSVYMSKQFGPIYVVSDGEAIVRIELFEENWQQLFQKHRMIKSDSPLLHSAVKQLEEYFAGKRKAFDLPIKWKGTAFQEKVWKALCEIPYGETVSYADIAEKIGHPKAVRAIGQANRANNLAIIVPCHRVIGKNQKLVGYAGNRIDVKEKLLELEKENSKSCLIRV</sequence>
<dbReference type="CDD" id="cd06445">
    <property type="entry name" value="ATase"/>
    <property type="match status" value="1"/>
</dbReference>
<dbReference type="SUPFAM" id="SSF46767">
    <property type="entry name" value="Methylated DNA-protein cysteine methyltransferase, C-terminal domain"/>
    <property type="match status" value="1"/>
</dbReference>
<evidence type="ECO:0000259" key="11">
    <source>
        <dbReference type="Pfam" id="PF02870"/>
    </source>
</evidence>
<feature type="domain" description="Methylguanine DNA methyltransferase ribonuclease-like" evidence="11">
    <location>
        <begin position="5"/>
        <end position="75"/>
    </location>
</feature>
<dbReference type="InterPro" id="IPR036217">
    <property type="entry name" value="MethylDNA_cys_MeTrfase_DNAb"/>
</dbReference>
<evidence type="ECO:0000256" key="3">
    <source>
        <dbReference type="ARBA" id="ARBA00022490"/>
    </source>
</evidence>
<evidence type="ECO:0000313" key="12">
    <source>
        <dbReference type="EMBL" id="RAK23102.1"/>
    </source>
</evidence>
<dbReference type="GO" id="GO:0006307">
    <property type="term" value="P:DNA alkylation repair"/>
    <property type="evidence" value="ECO:0007669"/>
    <property type="project" value="UniProtKB-UniRule"/>
</dbReference>
<feature type="domain" description="Methylated-DNA-[protein]-cysteine S-methyltransferase DNA binding" evidence="10">
    <location>
        <begin position="80"/>
        <end position="160"/>
    </location>
</feature>
<comment type="function">
    <text evidence="9">Involved in the cellular defense against the biological effects of O6-methylguanine (O6-MeG) and O4-methylthymine (O4-MeT) in DNA. Repairs the methylated nucleobase in DNA by stoichiometrically transferring the methyl group to a cysteine residue in the enzyme. This is a suicide reaction: the enzyme is irreversibly inactivated.</text>
</comment>
<dbReference type="InterPro" id="IPR014048">
    <property type="entry name" value="MethylDNA_cys_MeTrfase_DNA-bd"/>
</dbReference>
<dbReference type="EC" id="2.1.1.63" evidence="9"/>
<dbReference type="InterPro" id="IPR036388">
    <property type="entry name" value="WH-like_DNA-bd_sf"/>
</dbReference>
<dbReference type="Gene3D" id="3.30.160.70">
    <property type="entry name" value="Methylated DNA-protein cysteine methyltransferase domain"/>
    <property type="match status" value="1"/>
</dbReference>
<dbReference type="Proteomes" id="UP000248555">
    <property type="component" value="Unassembled WGS sequence"/>
</dbReference>
<evidence type="ECO:0000256" key="9">
    <source>
        <dbReference type="HAMAP-Rule" id="MF_00772"/>
    </source>
</evidence>
<comment type="miscellaneous">
    <text evidence="9">This enzyme catalyzes only one turnover and therefore is not strictly catalytic. According to one definition, an enzyme is a biocatalyst that acts repeatedly and over many reaction cycles.</text>
</comment>
<dbReference type="PANTHER" id="PTHR10815:SF5">
    <property type="entry name" value="METHYLATED-DNA--PROTEIN-CYSTEINE METHYLTRANSFERASE"/>
    <property type="match status" value="1"/>
</dbReference>
<comment type="catalytic activity">
    <reaction evidence="8 9">
        <text>a 6-O-methyl-2'-deoxyguanosine in DNA + L-cysteinyl-[protein] = S-methyl-L-cysteinyl-[protein] + a 2'-deoxyguanosine in DNA</text>
        <dbReference type="Rhea" id="RHEA:24000"/>
        <dbReference type="Rhea" id="RHEA-COMP:10131"/>
        <dbReference type="Rhea" id="RHEA-COMP:10132"/>
        <dbReference type="Rhea" id="RHEA-COMP:11367"/>
        <dbReference type="Rhea" id="RHEA-COMP:11368"/>
        <dbReference type="ChEBI" id="CHEBI:29950"/>
        <dbReference type="ChEBI" id="CHEBI:82612"/>
        <dbReference type="ChEBI" id="CHEBI:85445"/>
        <dbReference type="ChEBI" id="CHEBI:85448"/>
        <dbReference type="EC" id="2.1.1.63"/>
    </reaction>
</comment>
<dbReference type="InterPro" id="IPR036631">
    <property type="entry name" value="MGMT_N_sf"/>
</dbReference>
<organism evidence="12 13">
    <name type="scientific">Paranoxybacillus vitaminiphilus</name>
    <dbReference type="NCBI Taxonomy" id="581036"/>
    <lineage>
        <taxon>Bacteria</taxon>
        <taxon>Bacillati</taxon>
        <taxon>Bacillota</taxon>
        <taxon>Bacilli</taxon>
        <taxon>Bacillales</taxon>
        <taxon>Anoxybacillaceae</taxon>
        <taxon>Paranoxybacillus</taxon>
    </lineage>
</organism>
<dbReference type="RefSeq" id="WP_111643475.1">
    <property type="nucleotide sequence ID" value="NZ_QLMH01000001.1"/>
</dbReference>
<dbReference type="PANTHER" id="PTHR10815">
    <property type="entry name" value="METHYLATED-DNA--PROTEIN-CYSTEINE METHYLTRANSFERASE"/>
    <property type="match status" value="1"/>
</dbReference>
<keyword evidence="6 9" id="KW-0227">DNA damage</keyword>
<evidence type="ECO:0000256" key="6">
    <source>
        <dbReference type="ARBA" id="ARBA00022763"/>
    </source>
</evidence>
<dbReference type="AlphaFoldDB" id="A0A327YRC8"/>
<dbReference type="HAMAP" id="MF_00772">
    <property type="entry name" value="OGT"/>
    <property type="match status" value="1"/>
</dbReference>
<keyword evidence="3 9" id="KW-0963">Cytoplasm</keyword>
<dbReference type="FunFam" id="1.10.10.10:FF:000214">
    <property type="entry name" value="Methylated-DNA--protein-cysteine methyltransferase"/>
    <property type="match status" value="1"/>
</dbReference>
<dbReference type="GO" id="GO:0032259">
    <property type="term" value="P:methylation"/>
    <property type="evidence" value="ECO:0007669"/>
    <property type="project" value="UniProtKB-KW"/>
</dbReference>
<dbReference type="GO" id="GO:0003908">
    <property type="term" value="F:methylated-DNA-[protein]-cysteine S-methyltransferase activity"/>
    <property type="evidence" value="ECO:0007669"/>
    <property type="project" value="UniProtKB-UniRule"/>
</dbReference>
<dbReference type="Gene3D" id="1.10.10.10">
    <property type="entry name" value="Winged helix-like DNA-binding domain superfamily/Winged helix DNA-binding domain"/>
    <property type="match status" value="1"/>
</dbReference>
<reference evidence="12 13" key="1">
    <citation type="submission" date="2018-06" db="EMBL/GenBank/DDBJ databases">
        <title>Genomic Encyclopedia of Type Strains, Phase III (KMG-III): the genomes of soil and plant-associated and newly described type strains.</title>
        <authorList>
            <person name="Whitman W."/>
        </authorList>
    </citation>
    <scope>NUCLEOTIDE SEQUENCE [LARGE SCALE GENOMIC DNA]</scope>
    <source>
        <strain evidence="12 13">CGMCC 1.8979</strain>
    </source>
</reference>
<feature type="active site" description="Nucleophile; methyl group acceptor" evidence="9">
    <location>
        <position position="131"/>
    </location>
</feature>
<dbReference type="OrthoDB" id="9802228at2"/>
<evidence type="ECO:0000256" key="5">
    <source>
        <dbReference type="ARBA" id="ARBA00022679"/>
    </source>
</evidence>
<name>A0A327YRC8_9BACL</name>
<evidence type="ECO:0000256" key="7">
    <source>
        <dbReference type="ARBA" id="ARBA00023204"/>
    </source>
</evidence>
<dbReference type="InterPro" id="IPR001497">
    <property type="entry name" value="MethylDNA_cys_MeTrfase_AS"/>
</dbReference>
<comment type="catalytic activity">
    <reaction evidence="1 9">
        <text>a 4-O-methyl-thymidine in DNA + L-cysteinyl-[protein] = a thymidine in DNA + S-methyl-L-cysteinyl-[protein]</text>
        <dbReference type="Rhea" id="RHEA:53428"/>
        <dbReference type="Rhea" id="RHEA-COMP:10131"/>
        <dbReference type="Rhea" id="RHEA-COMP:10132"/>
        <dbReference type="Rhea" id="RHEA-COMP:13555"/>
        <dbReference type="Rhea" id="RHEA-COMP:13556"/>
        <dbReference type="ChEBI" id="CHEBI:29950"/>
        <dbReference type="ChEBI" id="CHEBI:82612"/>
        <dbReference type="ChEBI" id="CHEBI:137386"/>
        <dbReference type="ChEBI" id="CHEBI:137387"/>
        <dbReference type="EC" id="2.1.1.63"/>
    </reaction>
</comment>
<evidence type="ECO:0000256" key="1">
    <source>
        <dbReference type="ARBA" id="ARBA00001286"/>
    </source>
</evidence>
<evidence type="ECO:0000256" key="2">
    <source>
        <dbReference type="ARBA" id="ARBA00008711"/>
    </source>
</evidence>
<dbReference type="SUPFAM" id="SSF53155">
    <property type="entry name" value="Methylated DNA-protein cysteine methyltransferase domain"/>
    <property type="match status" value="1"/>
</dbReference>
<evidence type="ECO:0000256" key="4">
    <source>
        <dbReference type="ARBA" id="ARBA00022603"/>
    </source>
</evidence>
<dbReference type="GO" id="GO:0005737">
    <property type="term" value="C:cytoplasm"/>
    <property type="evidence" value="ECO:0007669"/>
    <property type="project" value="UniProtKB-SubCell"/>
</dbReference>
<keyword evidence="4 9" id="KW-0489">Methyltransferase</keyword>
<dbReference type="NCBIfam" id="TIGR00589">
    <property type="entry name" value="ogt"/>
    <property type="match status" value="1"/>
</dbReference>
<dbReference type="InterPro" id="IPR023546">
    <property type="entry name" value="MGMT"/>
</dbReference>
<keyword evidence="5 9" id="KW-0808">Transferase</keyword>
<protein>
    <recommendedName>
        <fullName evidence="9">Methylated-DNA--protein-cysteine methyltransferase</fullName>
        <ecNumber evidence="9">2.1.1.63</ecNumber>
    </recommendedName>
    <alternativeName>
        <fullName evidence="9">6-O-methylguanine-DNA methyltransferase</fullName>
        <shortName evidence="9">MGMT</shortName>
    </alternativeName>
    <alternativeName>
        <fullName evidence="9">O-6-methylguanine-DNA-alkyltransferase</fullName>
    </alternativeName>
</protein>
<comment type="subcellular location">
    <subcellularLocation>
        <location evidence="9">Cytoplasm</location>
    </subcellularLocation>
</comment>
<gene>
    <name evidence="12" type="ORF">B0I26_10153</name>
</gene>
<comment type="caution">
    <text evidence="12">The sequence shown here is derived from an EMBL/GenBank/DDBJ whole genome shotgun (WGS) entry which is preliminary data.</text>
</comment>
<dbReference type="Pfam" id="PF02870">
    <property type="entry name" value="Methyltransf_1N"/>
    <property type="match status" value="1"/>
</dbReference>
<accession>A0A327YRC8</accession>
<keyword evidence="13" id="KW-1185">Reference proteome</keyword>
<dbReference type="EMBL" id="QLMH01000001">
    <property type="protein sequence ID" value="RAK23102.1"/>
    <property type="molecule type" value="Genomic_DNA"/>
</dbReference>
<dbReference type="Pfam" id="PF01035">
    <property type="entry name" value="DNA_binding_1"/>
    <property type="match status" value="1"/>
</dbReference>
<evidence type="ECO:0000313" key="13">
    <source>
        <dbReference type="Proteomes" id="UP000248555"/>
    </source>
</evidence>
<keyword evidence="7 9" id="KW-0234">DNA repair</keyword>
<evidence type="ECO:0000256" key="8">
    <source>
        <dbReference type="ARBA" id="ARBA00049348"/>
    </source>
</evidence>
<dbReference type="InterPro" id="IPR008332">
    <property type="entry name" value="MethylG_MeTrfase_N"/>
</dbReference>
<evidence type="ECO:0000259" key="10">
    <source>
        <dbReference type="Pfam" id="PF01035"/>
    </source>
</evidence>
<comment type="similarity">
    <text evidence="2 9">Belongs to the MGMT family.</text>
</comment>
<proteinExistence type="inferred from homology"/>
<dbReference type="PROSITE" id="PS00374">
    <property type="entry name" value="MGMT"/>
    <property type="match status" value="1"/>
</dbReference>